<comment type="caution">
    <text evidence="8">The sequence shown here is derived from an EMBL/GenBank/DDBJ whole genome shotgun (WGS) entry which is preliminary data.</text>
</comment>
<feature type="transmembrane region" description="Helical" evidence="7">
    <location>
        <begin position="189"/>
        <end position="220"/>
    </location>
</feature>
<dbReference type="PANTHER" id="PTHR30477">
    <property type="entry name" value="ABC-TRANSPORTER METAL-BINDING PROTEIN"/>
    <property type="match status" value="1"/>
</dbReference>
<reference evidence="9" key="1">
    <citation type="submission" date="2016-11" db="EMBL/GenBank/DDBJ databases">
        <authorList>
            <person name="Jaros S."/>
            <person name="Januszkiewicz K."/>
            <person name="Wedrychowicz H."/>
        </authorList>
    </citation>
    <scope>NUCLEOTIDE SEQUENCE [LARGE SCALE GENOMIC DNA]</scope>
    <source>
        <strain evidence="9">DSM 7057</strain>
    </source>
</reference>
<evidence type="ECO:0000256" key="6">
    <source>
        <dbReference type="RuleBase" id="RU003943"/>
    </source>
</evidence>
<dbReference type="PANTHER" id="PTHR30477:SF0">
    <property type="entry name" value="METAL TRANSPORT SYSTEM MEMBRANE PROTEIN TM_0125-RELATED"/>
    <property type="match status" value="1"/>
</dbReference>
<protein>
    <submittedName>
        <fullName evidence="8">Zinc transport system permease protein</fullName>
    </submittedName>
</protein>
<evidence type="ECO:0000256" key="5">
    <source>
        <dbReference type="ARBA" id="ARBA00023136"/>
    </source>
</evidence>
<dbReference type="Proteomes" id="UP000182680">
    <property type="component" value="Unassembled WGS sequence"/>
</dbReference>
<keyword evidence="6" id="KW-0813">Transport</keyword>
<dbReference type="GO" id="GO:0055085">
    <property type="term" value="P:transmembrane transport"/>
    <property type="evidence" value="ECO:0007669"/>
    <property type="project" value="InterPro"/>
</dbReference>
<feature type="transmembrane region" description="Helical" evidence="7">
    <location>
        <begin position="23"/>
        <end position="43"/>
    </location>
</feature>
<dbReference type="AlphaFoldDB" id="A0AA94L2T6"/>
<feature type="transmembrane region" description="Helical" evidence="7">
    <location>
        <begin position="77"/>
        <end position="93"/>
    </location>
</feature>
<organism evidence="8 9">
    <name type="scientific">Desulfovibrio desulfuricans</name>
    <dbReference type="NCBI Taxonomy" id="876"/>
    <lineage>
        <taxon>Bacteria</taxon>
        <taxon>Pseudomonadati</taxon>
        <taxon>Thermodesulfobacteriota</taxon>
        <taxon>Desulfovibrionia</taxon>
        <taxon>Desulfovibrionales</taxon>
        <taxon>Desulfovibrionaceae</taxon>
        <taxon>Desulfovibrio</taxon>
    </lineage>
</organism>
<proteinExistence type="inferred from homology"/>
<dbReference type="Pfam" id="PF00950">
    <property type="entry name" value="ABC-3"/>
    <property type="match status" value="1"/>
</dbReference>
<keyword evidence="3 6" id="KW-0812">Transmembrane</keyword>
<keyword evidence="5 7" id="KW-0472">Membrane</keyword>
<feature type="transmembrane region" description="Helical" evidence="7">
    <location>
        <begin position="262"/>
        <end position="281"/>
    </location>
</feature>
<feature type="transmembrane region" description="Helical" evidence="7">
    <location>
        <begin position="105"/>
        <end position="127"/>
    </location>
</feature>
<evidence type="ECO:0000313" key="8">
    <source>
        <dbReference type="EMBL" id="SFW58497.1"/>
    </source>
</evidence>
<dbReference type="InterPro" id="IPR037294">
    <property type="entry name" value="ABC_BtuC-like"/>
</dbReference>
<evidence type="ECO:0000256" key="4">
    <source>
        <dbReference type="ARBA" id="ARBA00022989"/>
    </source>
</evidence>
<name>A0AA94L2T6_DESDE</name>
<comment type="subcellular location">
    <subcellularLocation>
        <location evidence="6">Cell membrane</location>
        <topology evidence="6">Multi-pass membrane protein</topology>
    </subcellularLocation>
    <subcellularLocation>
        <location evidence="1">Membrane</location>
        <topology evidence="1">Multi-pass membrane protein</topology>
    </subcellularLocation>
</comment>
<evidence type="ECO:0000256" key="3">
    <source>
        <dbReference type="ARBA" id="ARBA00022692"/>
    </source>
</evidence>
<gene>
    <name evidence="8" type="ORF">SAMN02910291_01966</name>
</gene>
<accession>A0AA94L2T6</accession>
<evidence type="ECO:0000256" key="2">
    <source>
        <dbReference type="ARBA" id="ARBA00008034"/>
    </source>
</evidence>
<dbReference type="InterPro" id="IPR001626">
    <property type="entry name" value="ABC_TroCD"/>
</dbReference>
<keyword evidence="4 7" id="KW-1133">Transmembrane helix</keyword>
<dbReference type="GO" id="GO:0043190">
    <property type="term" value="C:ATP-binding cassette (ABC) transporter complex"/>
    <property type="evidence" value="ECO:0007669"/>
    <property type="project" value="InterPro"/>
</dbReference>
<evidence type="ECO:0000313" key="9">
    <source>
        <dbReference type="Proteomes" id="UP000182680"/>
    </source>
</evidence>
<feature type="transmembrane region" description="Helical" evidence="7">
    <location>
        <begin position="147"/>
        <end position="168"/>
    </location>
</feature>
<evidence type="ECO:0000256" key="7">
    <source>
        <dbReference type="SAM" id="Phobius"/>
    </source>
</evidence>
<dbReference type="SUPFAM" id="SSF81345">
    <property type="entry name" value="ABC transporter involved in vitamin B12 uptake, BtuC"/>
    <property type="match status" value="1"/>
</dbReference>
<dbReference type="EMBL" id="FPIW01000037">
    <property type="protein sequence ID" value="SFW58497.1"/>
    <property type="molecule type" value="Genomic_DNA"/>
</dbReference>
<dbReference type="Gene3D" id="1.10.3470.10">
    <property type="entry name" value="ABC transporter involved in vitamin B12 uptake, BtuC"/>
    <property type="match status" value="1"/>
</dbReference>
<dbReference type="RefSeq" id="WP_072312105.1">
    <property type="nucleotide sequence ID" value="NZ_FPIW01000037.1"/>
</dbReference>
<feature type="transmembrane region" description="Helical" evidence="7">
    <location>
        <begin position="232"/>
        <end position="250"/>
    </location>
</feature>
<sequence length="288" mass="30709">MPELAWAYDLLGRLPLDCLQLRFMQQALFGLLLLAPMASVLGVEVISFRMAFFSDAIGHSAFAGVALGLILAVDPHISMPLFGLLVGLGIMAVRRRSSLSSDTVIGIVFSAVVAFGLAVVSRVPGVARDMQRFLYGDILTITEGETGFLLVLFLVMLLFQAAGYNRLLYIALNPVMARVHGVRVALWQYTFAGLLALVVMFSVWAVGVLLVTALLIVPAATARNLARTAGGMFWWALLVGLSSAFIGLVLSAQEWMATASGATVILVACCWFAVSALVAGLRGSRKGA</sequence>
<evidence type="ECO:0000256" key="1">
    <source>
        <dbReference type="ARBA" id="ARBA00004141"/>
    </source>
</evidence>
<dbReference type="GO" id="GO:0010043">
    <property type="term" value="P:response to zinc ion"/>
    <property type="evidence" value="ECO:0007669"/>
    <property type="project" value="TreeGrafter"/>
</dbReference>
<comment type="similarity">
    <text evidence="2 6">Belongs to the ABC-3 integral membrane protein family.</text>
</comment>